<proteinExistence type="predicted"/>
<dbReference type="EMBL" id="CP140154">
    <property type="protein sequence ID" value="WQG92343.1"/>
    <property type="molecule type" value="Genomic_DNA"/>
</dbReference>
<evidence type="ECO:0000313" key="1">
    <source>
        <dbReference type="EMBL" id="SFW64950.1"/>
    </source>
</evidence>
<dbReference type="AlphaFoldDB" id="A0A1K1R054"/>
<evidence type="ECO:0000313" key="4">
    <source>
        <dbReference type="Proteomes" id="UP001326715"/>
    </source>
</evidence>
<dbReference type="RefSeq" id="WP_072362195.1">
    <property type="nucleotide sequence ID" value="NZ_CP139972.1"/>
</dbReference>
<dbReference type="Proteomes" id="UP000183788">
    <property type="component" value="Unassembled WGS sequence"/>
</dbReference>
<dbReference type="OrthoDB" id="666888at2"/>
<sequence length="155" mass="17834">MSFNYDSEAKKIAPIFDLIIAAIEKFPPDGWTPQNISHTIKFNQEMKEDILNPPTQFRTAASLKITKNNILNMFQESTGKHVEFFWEQVEKNGLSEEVVRTNPIDKILKKGKIANAAEYELAIACRKQGKLDDKQLASLDEYIEKFEQKKKGQKE</sequence>
<reference evidence="2 4" key="2">
    <citation type="submission" date="2023-11" db="EMBL/GenBank/DDBJ databases">
        <title>MicrobeMod: A computational toolkit for identifying prokaryotic methylation and restriction-modification with nanopore sequencing.</title>
        <authorList>
            <person name="Crits-Christoph A."/>
            <person name="Kang S.C."/>
            <person name="Lee H."/>
            <person name="Ostrov N."/>
        </authorList>
    </citation>
    <scope>NUCLEOTIDE SEQUENCE [LARGE SCALE GENOMIC DNA]</scope>
    <source>
        <strain evidence="2 4">ATCC 23090</strain>
    </source>
</reference>
<evidence type="ECO:0000313" key="3">
    <source>
        <dbReference type="Proteomes" id="UP000183788"/>
    </source>
</evidence>
<accession>A0A1K1R054</accession>
<evidence type="ECO:0000313" key="2">
    <source>
        <dbReference type="EMBL" id="WQG92343.1"/>
    </source>
</evidence>
<gene>
    <name evidence="1" type="ORF">SAMN05661012_03225</name>
    <name evidence="2" type="ORF">SR876_12580</name>
</gene>
<reference evidence="1 3" key="1">
    <citation type="submission" date="2016-11" db="EMBL/GenBank/DDBJ databases">
        <authorList>
            <person name="Jaros S."/>
            <person name="Januszkiewicz K."/>
            <person name="Wedrychowicz H."/>
        </authorList>
    </citation>
    <scope>NUCLEOTIDE SEQUENCE [LARGE SCALE GENOMIC DNA]</scope>
    <source>
        <strain evidence="1 3">DSM 784</strain>
    </source>
</reference>
<name>A0A1K1R054_9BACT</name>
<protein>
    <submittedName>
        <fullName evidence="1">Uncharacterized protein</fullName>
    </submittedName>
</protein>
<keyword evidence="4" id="KW-1185">Reference proteome</keyword>
<dbReference type="Proteomes" id="UP001326715">
    <property type="component" value="Chromosome"/>
</dbReference>
<dbReference type="EMBL" id="FPIZ01000009">
    <property type="protein sequence ID" value="SFW64950.1"/>
    <property type="molecule type" value="Genomic_DNA"/>
</dbReference>
<organism evidence="1 3">
    <name type="scientific">Chitinophaga sancti</name>
    <dbReference type="NCBI Taxonomy" id="1004"/>
    <lineage>
        <taxon>Bacteria</taxon>
        <taxon>Pseudomonadati</taxon>
        <taxon>Bacteroidota</taxon>
        <taxon>Chitinophagia</taxon>
        <taxon>Chitinophagales</taxon>
        <taxon>Chitinophagaceae</taxon>
        <taxon>Chitinophaga</taxon>
    </lineage>
</organism>